<feature type="region of interest" description="Disordered" evidence="1">
    <location>
        <begin position="59"/>
        <end position="88"/>
    </location>
</feature>
<dbReference type="Proteomes" id="UP000321393">
    <property type="component" value="Unassembled WGS sequence"/>
</dbReference>
<feature type="compositionally biased region" description="Basic and acidic residues" evidence="1">
    <location>
        <begin position="1"/>
        <end position="28"/>
    </location>
</feature>
<dbReference type="AlphaFoldDB" id="A0A5A7SVQ8"/>
<comment type="caution">
    <text evidence="2">The sequence shown here is derived from an EMBL/GenBank/DDBJ whole genome shotgun (WGS) entry which is preliminary data.</text>
</comment>
<evidence type="ECO:0000313" key="3">
    <source>
        <dbReference type="Proteomes" id="UP000321393"/>
    </source>
</evidence>
<feature type="region of interest" description="Disordered" evidence="1">
    <location>
        <begin position="1"/>
        <end position="43"/>
    </location>
</feature>
<gene>
    <name evidence="2" type="ORF">E6C27_scaffold261G00530</name>
</gene>
<proteinExistence type="predicted"/>
<accession>A0A5A7SVQ8</accession>
<evidence type="ECO:0000256" key="1">
    <source>
        <dbReference type="SAM" id="MobiDB-lite"/>
    </source>
</evidence>
<sequence>MMERNRKKEKENKKDEIAGEDGKDEITGGRRIARKNRKMEGQTWNILKMANLMGFVTRASSKESGDPEGHSCGYDSNSPLPEATARHPQSLLSLSVQRRHTEFVATTISDPLPSSFPFNISSGASSVRLQSTASAERGRRVLATDPEPSASPEAFPSQPCASHHLSLHRFVQQPREANLSRVSEVTLRFWGVATSVVGTNSPLFGWIRLDVELNKDFSYSSGKGFLTTGPQAETGNVAPMSRCSVYCSYVDGLCCELE</sequence>
<organism evidence="2 3">
    <name type="scientific">Cucumis melo var. makuwa</name>
    <name type="common">Oriental melon</name>
    <dbReference type="NCBI Taxonomy" id="1194695"/>
    <lineage>
        <taxon>Eukaryota</taxon>
        <taxon>Viridiplantae</taxon>
        <taxon>Streptophyta</taxon>
        <taxon>Embryophyta</taxon>
        <taxon>Tracheophyta</taxon>
        <taxon>Spermatophyta</taxon>
        <taxon>Magnoliopsida</taxon>
        <taxon>eudicotyledons</taxon>
        <taxon>Gunneridae</taxon>
        <taxon>Pentapetalae</taxon>
        <taxon>rosids</taxon>
        <taxon>fabids</taxon>
        <taxon>Cucurbitales</taxon>
        <taxon>Cucurbitaceae</taxon>
        <taxon>Benincaseae</taxon>
        <taxon>Cucumis</taxon>
    </lineage>
</organism>
<evidence type="ECO:0000313" key="2">
    <source>
        <dbReference type="EMBL" id="KAA0033511.1"/>
    </source>
</evidence>
<feature type="compositionally biased region" description="Basic and acidic residues" evidence="1">
    <location>
        <begin position="60"/>
        <end position="69"/>
    </location>
</feature>
<dbReference type="EMBL" id="SSTE01020856">
    <property type="protein sequence ID" value="KAA0033511.1"/>
    <property type="molecule type" value="Genomic_DNA"/>
</dbReference>
<protein>
    <submittedName>
        <fullName evidence="2">Uncharacterized protein</fullName>
    </submittedName>
</protein>
<reference evidence="2 3" key="1">
    <citation type="submission" date="2019-08" db="EMBL/GenBank/DDBJ databases">
        <title>Draft genome sequences of two oriental melons (Cucumis melo L. var makuwa).</title>
        <authorList>
            <person name="Kwon S.-Y."/>
        </authorList>
    </citation>
    <scope>NUCLEOTIDE SEQUENCE [LARGE SCALE GENOMIC DNA]</scope>
    <source>
        <strain evidence="3">cv. SW 3</strain>
        <tissue evidence="2">Leaf</tissue>
    </source>
</reference>
<name>A0A5A7SVQ8_CUCMM</name>